<keyword evidence="2" id="KW-1185">Reference proteome</keyword>
<dbReference type="AlphaFoldDB" id="A0AA46AH06"/>
<evidence type="ECO:0000313" key="2">
    <source>
        <dbReference type="Proteomes" id="UP001157946"/>
    </source>
</evidence>
<gene>
    <name evidence="1" type="ORF">SAMN06265361_11169</name>
</gene>
<sequence>MKVIAEILIMLLVVPVWGIKAVFSLQSVQGIIKHFL</sequence>
<comment type="caution">
    <text evidence="1">The sequence shown here is derived from an EMBL/GenBank/DDBJ whole genome shotgun (WGS) entry which is preliminary data.</text>
</comment>
<evidence type="ECO:0000313" key="1">
    <source>
        <dbReference type="EMBL" id="SMP34584.1"/>
    </source>
</evidence>
<dbReference type="Proteomes" id="UP001157946">
    <property type="component" value="Unassembled WGS sequence"/>
</dbReference>
<protein>
    <submittedName>
        <fullName evidence="1">Uncharacterized protein</fullName>
    </submittedName>
</protein>
<name>A0AA46AH06_9BACL</name>
<proteinExistence type="predicted"/>
<organism evidence="1 2">
    <name type="scientific">Laceyella tengchongensis</name>
    <dbReference type="NCBI Taxonomy" id="574699"/>
    <lineage>
        <taxon>Bacteria</taxon>
        <taxon>Bacillati</taxon>
        <taxon>Bacillota</taxon>
        <taxon>Bacilli</taxon>
        <taxon>Bacillales</taxon>
        <taxon>Thermoactinomycetaceae</taxon>
        <taxon>Laceyella</taxon>
    </lineage>
</organism>
<reference evidence="1" key="1">
    <citation type="submission" date="2017-05" db="EMBL/GenBank/DDBJ databases">
        <authorList>
            <person name="Varghese N."/>
            <person name="Submissions S."/>
        </authorList>
    </citation>
    <scope>NUCLEOTIDE SEQUENCE</scope>
    <source>
        <strain evidence="1">DSM 45262</strain>
    </source>
</reference>
<dbReference type="EMBL" id="FXTU01000011">
    <property type="protein sequence ID" value="SMP34584.1"/>
    <property type="molecule type" value="Genomic_DNA"/>
</dbReference>
<accession>A0AA46AH06</accession>